<keyword evidence="1" id="KW-0548">Nucleotidyltransferase</keyword>
<accession>A0ABU6JCG3</accession>
<dbReference type="PANTHER" id="PTHR21485">
    <property type="entry name" value="HAD SUPERFAMILY MEMBERS CMAS AND KDSC"/>
    <property type="match status" value="1"/>
</dbReference>
<dbReference type="PANTHER" id="PTHR21485:SF6">
    <property type="entry name" value="N-ACYLNEURAMINATE CYTIDYLYLTRANSFERASE-RELATED"/>
    <property type="match status" value="1"/>
</dbReference>
<name>A0ABU6JCG3_9BURK</name>
<dbReference type="GO" id="GO:0016779">
    <property type="term" value="F:nucleotidyltransferase activity"/>
    <property type="evidence" value="ECO:0007669"/>
    <property type="project" value="UniProtKB-KW"/>
</dbReference>
<dbReference type="InterPro" id="IPR029044">
    <property type="entry name" value="Nucleotide-diphossugar_trans"/>
</dbReference>
<organism evidence="1 2">
    <name type="scientific">Noviherbaspirillum album</name>
    <dbReference type="NCBI Taxonomy" id="3080276"/>
    <lineage>
        <taxon>Bacteria</taxon>
        <taxon>Pseudomonadati</taxon>
        <taxon>Pseudomonadota</taxon>
        <taxon>Betaproteobacteria</taxon>
        <taxon>Burkholderiales</taxon>
        <taxon>Oxalobacteraceae</taxon>
        <taxon>Noviherbaspirillum</taxon>
    </lineage>
</organism>
<dbReference type="Pfam" id="PF02348">
    <property type="entry name" value="CTP_transf_3"/>
    <property type="match status" value="1"/>
</dbReference>
<dbReference type="Proteomes" id="UP001352263">
    <property type="component" value="Unassembled WGS sequence"/>
</dbReference>
<comment type="caution">
    <text evidence="1">The sequence shown here is derived from an EMBL/GenBank/DDBJ whole genome shotgun (WGS) entry which is preliminary data.</text>
</comment>
<keyword evidence="2" id="KW-1185">Reference proteome</keyword>
<dbReference type="RefSeq" id="WP_326508049.1">
    <property type="nucleotide sequence ID" value="NZ_JAWIIV010000018.1"/>
</dbReference>
<keyword evidence="1" id="KW-0808">Transferase</keyword>
<evidence type="ECO:0000313" key="1">
    <source>
        <dbReference type="EMBL" id="MEC4721343.1"/>
    </source>
</evidence>
<protein>
    <submittedName>
        <fullName evidence="1">Acylneuraminate cytidylyltransferase family protein</fullName>
        <ecNumber evidence="1">2.7.7.-</ecNumber>
    </submittedName>
</protein>
<dbReference type="CDD" id="cd02513">
    <property type="entry name" value="CMP-NeuAc_Synthase"/>
    <property type="match status" value="1"/>
</dbReference>
<proteinExistence type="predicted"/>
<dbReference type="EMBL" id="JAWIIV010000018">
    <property type="protein sequence ID" value="MEC4721343.1"/>
    <property type="molecule type" value="Genomic_DNA"/>
</dbReference>
<dbReference type="Gene3D" id="3.90.550.10">
    <property type="entry name" value="Spore Coat Polysaccharide Biosynthesis Protein SpsA, Chain A"/>
    <property type="match status" value="1"/>
</dbReference>
<reference evidence="1 2" key="1">
    <citation type="submission" date="2023-10" db="EMBL/GenBank/DDBJ databases">
        <title>Noviherbaspirillum sp. CPCC 100848 genome assembly.</title>
        <authorList>
            <person name="Li X.Y."/>
            <person name="Fang X.M."/>
        </authorList>
    </citation>
    <scope>NUCLEOTIDE SEQUENCE [LARGE SCALE GENOMIC DNA]</scope>
    <source>
        <strain evidence="1 2">CPCC 100848</strain>
    </source>
</reference>
<dbReference type="InterPro" id="IPR003329">
    <property type="entry name" value="Cytidylyl_trans"/>
</dbReference>
<sequence length="235" mass="25995">MSVNNRPVIGLIPARGGSKGVRRKNMYLVNGVPLVDFTIHAALAAKSIDLTYLSSDDPEILAYGEKRGVLRLARPEEFASDTASATCVVSHLLESLPNNLANQDPYIVYLQPTSPLRTGTHIDTAFMQMTAQDAHSVISVVEMTKSPFKCFSIDSNGKLRSLFEEKMSNMRRQDLPKAFIPNGAIYIFRASEFVSRAGFPSNGSVAFAMTQLDSIDVDSENDFRYLEYIMKDKNG</sequence>
<dbReference type="InterPro" id="IPR050793">
    <property type="entry name" value="CMP-NeuNAc_synthase"/>
</dbReference>
<evidence type="ECO:0000313" key="2">
    <source>
        <dbReference type="Proteomes" id="UP001352263"/>
    </source>
</evidence>
<dbReference type="EC" id="2.7.7.-" evidence="1"/>
<dbReference type="SUPFAM" id="SSF53448">
    <property type="entry name" value="Nucleotide-diphospho-sugar transferases"/>
    <property type="match status" value="1"/>
</dbReference>
<gene>
    <name evidence="1" type="ORF">RY831_19440</name>
</gene>